<gene>
    <name evidence="2" type="ORF">RHIZ70_1616</name>
</gene>
<feature type="transmembrane region" description="Helical" evidence="1">
    <location>
        <begin position="70"/>
        <end position="91"/>
    </location>
</feature>
<keyword evidence="3" id="KW-1185">Reference proteome</keyword>
<proteinExistence type="predicted"/>
<organism evidence="2 3">
    <name type="scientific">Ciceribacter selenitireducens ATCC BAA-1503</name>
    <dbReference type="NCBI Taxonomy" id="1336235"/>
    <lineage>
        <taxon>Bacteria</taxon>
        <taxon>Pseudomonadati</taxon>
        <taxon>Pseudomonadota</taxon>
        <taxon>Alphaproteobacteria</taxon>
        <taxon>Hyphomicrobiales</taxon>
        <taxon>Rhizobiaceae</taxon>
        <taxon>Ciceribacter</taxon>
    </lineage>
</organism>
<keyword evidence="1" id="KW-1133">Transmembrane helix</keyword>
<dbReference type="Pfam" id="PF09945">
    <property type="entry name" value="DUF2177"/>
    <property type="match status" value="1"/>
</dbReference>
<feature type="transmembrane region" description="Helical" evidence="1">
    <location>
        <begin position="44"/>
        <end position="64"/>
    </location>
</feature>
<feature type="transmembrane region" description="Helical" evidence="1">
    <location>
        <begin position="103"/>
        <end position="129"/>
    </location>
</feature>
<dbReference type="InterPro" id="IPR018687">
    <property type="entry name" value="DUF2177_membr"/>
</dbReference>
<dbReference type="AlphaFoldDB" id="A0A376ADU2"/>
<keyword evidence="1" id="KW-0472">Membrane</keyword>
<evidence type="ECO:0000313" key="3">
    <source>
        <dbReference type="Proteomes" id="UP000254764"/>
    </source>
</evidence>
<dbReference type="STRING" id="1336235.GCA_000518785_03302"/>
<feature type="transmembrane region" description="Helical" evidence="1">
    <location>
        <begin position="6"/>
        <end position="23"/>
    </location>
</feature>
<sequence>MMTYAIAYVATAVVFFGLDYVWLSRIAIGFYRRHIGDLLLATPNFAAAGLFYLFYVAGIVYFAVMPAVSGGGWLTAVAGGALLGLIAYGTYDMTNLATLKDWSITVSIVDMAWGSFLTAAAATAGYLAVTRLAS</sequence>
<accession>A0A376ADU2</accession>
<protein>
    <recommendedName>
        <fullName evidence="4">DUF2177 domain-containing protein</fullName>
    </recommendedName>
</protein>
<reference evidence="3" key="1">
    <citation type="submission" date="2018-07" db="EMBL/GenBank/DDBJ databases">
        <authorList>
            <person name="Peiro R."/>
            <person name="Begona"/>
            <person name="Cbmso G."/>
            <person name="Lopez M."/>
            <person name="Gonzalez S."/>
        </authorList>
    </citation>
    <scope>NUCLEOTIDE SEQUENCE [LARGE SCALE GENOMIC DNA]</scope>
</reference>
<evidence type="ECO:0008006" key="4">
    <source>
        <dbReference type="Google" id="ProtNLM"/>
    </source>
</evidence>
<name>A0A376ADU2_9HYPH</name>
<evidence type="ECO:0000313" key="2">
    <source>
        <dbReference type="EMBL" id="SSC65908.1"/>
    </source>
</evidence>
<dbReference type="EMBL" id="UEYP01000001">
    <property type="protein sequence ID" value="SSC65908.1"/>
    <property type="molecule type" value="Genomic_DNA"/>
</dbReference>
<dbReference type="Proteomes" id="UP000254764">
    <property type="component" value="Unassembled WGS sequence"/>
</dbReference>
<evidence type="ECO:0000256" key="1">
    <source>
        <dbReference type="SAM" id="Phobius"/>
    </source>
</evidence>
<keyword evidence="1" id="KW-0812">Transmembrane</keyword>